<feature type="domain" description="F-box" evidence="1">
    <location>
        <begin position="1"/>
        <end position="47"/>
    </location>
</feature>
<dbReference type="CDD" id="cd22157">
    <property type="entry name" value="F-box_AtFBW1-like"/>
    <property type="match status" value="1"/>
</dbReference>
<organism evidence="2 3">
    <name type="scientific">Arabidopsis arenosa</name>
    <name type="common">Sand rock-cress</name>
    <name type="synonym">Cardaminopsis arenosa</name>
    <dbReference type="NCBI Taxonomy" id="38785"/>
    <lineage>
        <taxon>Eukaryota</taxon>
        <taxon>Viridiplantae</taxon>
        <taxon>Streptophyta</taxon>
        <taxon>Embryophyta</taxon>
        <taxon>Tracheophyta</taxon>
        <taxon>Spermatophyta</taxon>
        <taxon>Magnoliopsida</taxon>
        <taxon>eudicotyledons</taxon>
        <taxon>Gunneridae</taxon>
        <taxon>Pentapetalae</taxon>
        <taxon>rosids</taxon>
        <taxon>malvids</taxon>
        <taxon>Brassicales</taxon>
        <taxon>Brassicaceae</taxon>
        <taxon>Camelineae</taxon>
        <taxon>Arabidopsis</taxon>
    </lineage>
</organism>
<dbReference type="InterPro" id="IPR006527">
    <property type="entry name" value="F-box-assoc_dom_typ1"/>
</dbReference>
<dbReference type="PROSITE" id="PS50181">
    <property type="entry name" value="FBOX"/>
    <property type="match status" value="1"/>
</dbReference>
<dbReference type="Proteomes" id="UP000682877">
    <property type="component" value="Chromosome 3"/>
</dbReference>
<dbReference type="PANTHER" id="PTHR31672:SF10">
    <property type="entry name" value="F-BOX DOMAIN-CONTAINING PROTEIN"/>
    <property type="match status" value="1"/>
</dbReference>
<proteinExistence type="predicted"/>
<evidence type="ECO:0000259" key="1">
    <source>
        <dbReference type="PROSITE" id="PS50181"/>
    </source>
</evidence>
<dbReference type="InterPro" id="IPR001810">
    <property type="entry name" value="F-box_dom"/>
</dbReference>
<dbReference type="SUPFAM" id="SSF81383">
    <property type="entry name" value="F-box domain"/>
    <property type="match status" value="1"/>
</dbReference>
<dbReference type="EMBL" id="LR999453">
    <property type="protein sequence ID" value="CAE5986233.1"/>
    <property type="molecule type" value="Genomic_DNA"/>
</dbReference>
<dbReference type="InterPro" id="IPR036047">
    <property type="entry name" value="F-box-like_dom_sf"/>
</dbReference>
<dbReference type="AlphaFoldDB" id="A0A8S2A212"/>
<protein>
    <recommendedName>
        <fullName evidence="1">F-box domain-containing protein</fullName>
    </recommendedName>
</protein>
<dbReference type="NCBIfam" id="TIGR01640">
    <property type="entry name" value="F_box_assoc_1"/>
    <property type="match status" value="2"/>
</dbReference>
<keyword evidence="3" id="KW-1185">Reference proteome</keyword>
<dbReference type="PANTHER" id="PTHR31672">
    <property type="entry name" value="BNACNNG10540D PROTEIN"/>
    <property type="match status" value="1"/>
</dbReference>
<dbReference type="InterPro" id="IPR050796">
    <property type="entry name" value="SCF_F-box_component"/>
</dbReference>
<accession>A0A8S2A212</accession>
<sequence length="688" mass="81055">MALQVKLPWELEEDILSRLPPQSLVRFRTVSKQWNSVFNDKTFINNHLSRSRHQFILLTTSKIYSIDIIDHINIDPTIRLHEIPTYDIRSRGTDLNRTILRTCDEFLFYNYKHWDNKTALWSPWLRQVRWIEYKNQEFCVFGLGYDNSRPQKVYKILGHMFCHGKVLRDQKVAIYECASDSLRLIDRPEDDDWPITEAAKRSNVSLNGNIYWLACSNYKTHDYYIRIFDFSTENFKPFCLLPCKKNHGIDELILAVYKEDRFSLLKQCNVTREIEIWVTKERISNNNGNGGEDVEWIKLMTLSTTNLPKLFGKSYPNSYFIYEKTLYMCDGDDETALACIYIVREDLCKKFQIVDIIDHKNIDPTIELRELPSSDIPDRETNWNYGTITTTCDEFLFYSFRFWENKTALWNPWLRQVRWIEYENKEFCVFGLGYDNSRPQKVYKILGYFVSHGKVLIKKDQRVAIYGCESHALRFIDTPEDDWPITETAKRSNVSLNGNLYLLTCSNFATQEYFIRIFDFSTENFKPLCLLPCKKNHEIDELLLAVYKGDQFSLLKQSCVTKEIGIWVTKERISNNNGDGEEGVEWIKLMTLSITNLAKLFGKSYRVSYFIYEKTLYMCNNDDEIGLACICIVREDLCKKIQIVRLKITRIFLICPPDKACFFPRMVVLRGSYFSSDDTQSCFLFSSP</sequence>
<name>A0A8S2A212_ARAAE</name>
<dbReference type="Pfam" id="PF07734">
    <property type="entry name" value="FBA_1"/>
    <property type="match status" value="2"/>
</dbReference>
<evidence type="ECO:0000313" key="2">
    <source>
        <dbReference type="EMBL" id="CAE5986233.1"/>
    </source>
</evidence>
<gene>
    <name evidence="2" type="ORF">AARE701A_LOCUS8790</name>
</gene>
<dbReference type="InterPro" id="IPR017451">
    <property type="entry name" value="F-box-assoc_interact_dom"/>
</dbReference>
<evidence type="ECO:0000313" key="3">
    <source>
        <dbReference type="Proteomes" id="UP000682877"/>
    </source>
</evidence>
<dbReference type="Pfam" id="PF00646">
    <property type="entry name" value="F-box"/>
    <property type="match status" value="1"/>
</dbReference>
<dbReference type="SMART" id="SM00256">
    <property type="entry name" value="FBOX"/>
    <property type="match status" value="1"/>
</dbReference>
<dbReference type="Gene3D" id="1.20.1280.50">
    <property type="match status" value="1"/>
</dbReference>
<reference evidence="2" key="1">
    <citation type="submission" date="2021-01" db="EMBL/GenBank/DDBJ databases">
        <authorList>
            <person name="Bezrukov I."/>
        </authorList>
    </citation>
    <scope>NUCLEOTIDE SEQUENCE</scope>
</reference>